<evidence type="ECO:0000313" key="3">
    <source>
        <dbReference type="EMBL" id="KAF0516998.1"/>
    </source>
</evidence>
<name>A0A8H4ANJ8_GIGMA</name>
<keyword evidence="2" id="KW-0812">Transmembrane</keyword>
<feature type="transmembrane region" description="Helical" evidence="2">
    <location>
        <begin position="98"/>
        <end position="117"/>
    </location>
</feature>
<accession>A0A8H4ANJ8</accession>
<protein>
    <recommendedName>
        <fullName evidence="5">MARVEL domain-containing protein</fullName>
    </recommendedName>
</protein>
<evidence type="ECO:0000256" key="1">
    <source>
        <dbReference type="SAM" id="MobiDB-lite"/>
    </source>
</evidence>
<keyword evidence="2" id="KW-1133">Transmembrane helix</keyword>
<keyword evidence="2" id="KW-0472">Membrane</keyword>
<feature type="transmembrane region" description="Helical" evidence="2">
    <location>
        <begin position="12"/>
        <end position="36"/>
    </location>
</feature>
<dbReference type="Proteomes" id="UP000439903">
    <property type="component" value="Unassembled WGS sequence"/>
</dbReference>
<dbReference type="OrthoDB" id="2393877at2759"/>
<feature type="transmembrane region" description="Helical" evidence="2">
    <location>
        <begin position="69"/>
        <end position="86"/>
    </location>
</feature>
<organism evidence="3 4">
    <name type="scientific">Gigaspora margarita</name>
    <dbReference type="NCBI Taxonomy" id="4874"/>
    <lineage>
        <taxon>Eukaryota</taxon>
        <taxon>Fungi</taxon>
        <taxon>Fungi incertae sedis</taxon>
        <taxon>Mucoromycota</taxon>
        <taxon>Glomeromycotina</taxon>
        <taxon>Glomeromycetes</taxon>
        <taxon>Diversisporales</taxon>
        <taxon>Gigasporaceae</taxon>
        <taxon>Gigaspora</taxon>
    </lineage>
</organism>
<comment type="caution">
    <text evidence="3">The sequence shown here is derived from an EMBL/GenBank/DDBJ whole genome shotgun (WGS) entry which is preliminary data.</text>
</comment>
<reference evidence="3 4" key="1">
    <citation type="journal article" date="2019" name="Environ. Microbiol.">
        <title>At the nexus of three kingdoms: the genome of the mycorrhizal fungus Gigaspora margarita provides insights into plant, endobacterial and fungal interactions.</title>
        <authorList>
            <person name="Venice F."/>
            <person name="Ghignone S."/>
            <person name="Salvioli di Fossalunga A."/>
            <person name="Amselem J."/>
            <person name="Novero M."/>
            <person name="Xianan X."/>
            <person name="Sedzielewska Toro K."/>
            <person name="Morin E."/>
            <person name="Lipzen A."/>
            <person name="Grigoriev I.V."/>
            <person name="Henrissat B."/>
            <person name="Martin F.M."/>
            <person name="Bonfante P."/>
        </authorList>
    </citation>
    <scope>NUCLEOTIDE SEQUENCE [LARGE SCALE GENOMIC DNA]</scope>
    <source>
        <strain evidence="3 4">BEG34</strain>
    </source>
</reference>
<feature type="region of interest" description="Disordered" evidence="1">
    <location>
        <begin position="301"/>
        <end position="320"/>
    </location>
</feature>
<proteinExistence type="predicted"/>
<dbReference type="EMBL" id="WTPW01000384">
    <property type="protein sequence ID" value="KAF0516998.1"/>
    <property type="molecule type" value="Genomic_DNA"/>
</dbReference>
<evidence type="ECO:0000313" key="4">
    <source>
        <dbReference type="Proteomes" id="UP000439903"/>
    </source>
</evidence>
<sequence length="320" mass="36229">MVIFRDYPNYLLGLKCVQLLIAALVLMCELIETISYNQNIASKINNNEWINNSNVIKEDINDDGSTKKLWIIAVCSLTILCNVTYVSKFKNLWNKSPFFWLECLLFAFWFSVALINISPVYSGLSCKLTDMNSICQAWVSSLILSWILFAICFVSIIFAWRASKTRLKTGIDPTYLPSPKTPKSPKSPKSYLEKYEQKLAELEQHEQPIPQVITIPVVDKQSLEVKQDVSQQTQILLQSGLPDQGIPLQIVLPQNSFQTTSQDFETDESDHEELQTSNEVIPPVISITLSKDDDNFTNSNLLTIPSQPKSETSSLQEVPL</sequence>
<gene>
    <name evidence="3" type="ORF">F8M41_017048</name>
</gene>
<evidence type="ECO:0008006" key="5">
    <source>
        <dbReference type="Google" id="ProtNLM"/>
    </source>
</evidence>
<dbReference type="AlphaFoldDB" id="A0A8H4ANJ8"/>
<keyword evidence="4" id="KW-1185">Reference proteome</keyword>
<feature type="transmembrane region" description="Helical" evidence="2">
    <location>
        <begin position="137"/>
        <end position="160"/>
    </location>
</feature>
<evidence type="ECO:0000256" key="2">
    <source>
        <dbReference type="SAM" id="Phobius"/>
    </source>
</evidence>